<proteinExistence type="predicted"/>
<sequence length="90" mass="10308">MLIGHQKLILRSRFLIVGVWTRRILTRGQIKQTPVGLIPETPSTLRDYRPFPDPISEAHAAEEFQEFLHSPPKRIATRRTLPSLPLTVLS</sequence>
<protein>
    <submittedName>
        <fullName evidence="1">Uncharacterized protein</fullName>
    </submittedName>
</protein>
<organism evidence="1 2">
    <name type="scientific">Erythranthe guttata</name>
    <name type="common">Yellow monkey flower</name>
    <name type="synonym">Mimulus guttatus</name>
    <dbReference type="NCBI Taxonomy" id="4155"/>
    <lineage>
        <taxon>Eukaryota</taxon>
        <taxon>Viridiplantae</taxon>
        <taxon>Streptophyta</taxon>
        <taxon>Embryophyta</taxon>
        <taxon>Tracheophyta</taxon>
        <taxon>Spermatophyta</taxon>
        <taxon>Magnoliopsida</taxon>
        <taxon>eudicotyledons</taxon>
        <taxon>Gunneridae</taxon>
        <taxon>Pentapetalae</taxon>
        <taxon>asterids</taxon>
        <taxon>lamiids</taxon>
        <taxon>Lamiales</taxon>
        <taxon>Phrymaceae</taxon>
        <taxon>Erythranthe</taxon>
    </lineage>
</organism>
<gene>
    <name evidence="1" type="ORF">MIMGU_mgv1a017164mg</name>
</gene>
<dbReference type="Proteomes" id="UP000030748">
    <property type="component" value="Unassembled WGS sequence"/>
</dbReference>
<name>A0A022Q326_ERYGU</name>
<evidence type="ECO:0000313" key="2">
    <source>
        <dbReference type="Proteomes" id="UP000030748"/>
    </source>
</evidence>
<dbReference type="AlphaFoldDB" id="A0A022Q326"/>
<accession>A0A022Q326</accession>
<reference evidence="1 2" key="1">
    <citation type="journal article" date="2013" name="Proc. Natl. Acad. Sci. U.S.A.">
        <title>Fine-scale variation in meiotic recombination in Mimulus inferred from population shotgun sequencing.</title>
        <authorList>
            <person name="Hellsten U."/>
            <person name="Wright K.M."/>
            <person name="Jenkins J."/>
            <person name="Shu S."/>
            <person name="Yuan Y."/>
            <person name="Wessler S.R."/>
            <person name="Schmutz J."/>
            <person name="Willis J.H."/>
            <person name="Rokhsar D.S."/>
        </authorList>
    </citation>
    <scope>NUCLEOTIDE SEQUENCE [LARGE SCALE GENOMIC DNA]</scope>
    <source>
        <strain evidence="2">cv. DUN x IM62</strain>
    </source>
</reference>
<dbReference type="EMBL" id="KI632182">
    <property type="protein sequence ID" value="EYU23057.1"/>
    <property type="molecule type" value="Genomic_DNA"/>
</dbReference>
<keyword evidence="2" id="KW-1185">Reference proteome</keyword>
<evidence type="ECO:0000313" key="1">
    <source>
        <dbReference type="EMBL" id="EYU23057.1"/>
    </source>
</evidence>